<feature type="domain" description="26S proteasome regulatory subunit Rpn6 N-terminal" evidence="2">
    <location>
        <begin position="86"/>
        <end position="149"/>
    </location>
</feature>
<sequence>MHTTADADKVSVTDEAPDPQRAMGQFNQPTETDEVNPVSFTSHRINIRMIDRPDLHLAISGKTWGIIREHYPWLIPKVNVFVFVCLADLIVITRPFLKQISKAKAGRLVRTLVDLFLDLEAGTGREIELCRECINWANEERRVFLRQALETRLMGLYYENGHYEEALKLGTFIFWHFYPDV</sequence>
<dbReference type="Pfam" id="PF18055">
    <property type="entry name" value="RPN6_N"/>
    <property type="match status" value="1"/>
</dbReference>
<name>A0A8E0RNV1_9TREM</name>
<dbReference type="Gene3D" id="1.25.40.570">
    <property type="match status" value="1"/>
</dbReference>
<evidence type="ECO:0000259" key="2">
    <source>
        <dbReference type="Pfam" id="PF18055"/>
    </source>
</evidence>
<keyword evidence="3" id="KW-0647">Proteasome</keyword>
<reference evidence="3" key="1">
    <citation type="submission" date="2019-05" db="EMBL/GenBank/DDBJ databases">
        <title>Annotation for the trematode Fasciolopsis buski.</title>
        <authorList>
            <person name="Choi Y.-J."/>
        </authorList>
    </citation>
    <scope>NUCLEOTIDE SEQUENCE</scope>
    <source>
        <strain evidence="3">HT</strain>
        <tissue evidence="3">Whole worm</tissue>
    </source>
</reference>
<accession>A0A8E0RNV1</accession>
<evidence type="ECO:0000313" key="4">
    <source>
        <dbReference type="Proteomes" id="UP000728185"/>
    </source>
</evidence>
<dbReference type="EMBL" id="LUCM01007983">
    <property type="protein sequence ID" value="KAA0189116.1"/>
    <property type="molecule type" value="Genomic_DNA"/>
</dbReference>
<dbReference type="GO" id="GO:0000502">
    <property type="term" value="C:proteasome complex"/>
    <property type="evidence" value="ECO:0007669"/>
    <property type="project" value="UniProtKB-KW"/>
</dbReference>
<evidence type="ECO:0000313" key="3">
    <source>
        <dbReference type="EMBL" id="KAA0189116.1"/>
    </source>
</evidence>
<dbReference type="OrthoDB" id="1418352at2759"/>
<feature type="compositionally biased region" description="Basic and acidic residues" evidence="1">
    <location>
        <begin position="1"/>
        <end position="12"/>
    </location>
</feature>
<dbReference type="InterPro" id="IPR040773">
    <property type="entry name" value="Rpn6_N"/>
</dbReference>
<proteinExistence type="predicted"/>
<protein>
    <submittedName>
        <fullName evidence="3">26S proteasome non-ATPase regulatory subunit 11</fullName>
    </submittedName>
</protein>
<organism evidence="3 4">
    <name type="scientific">Fasciolopsis buskii</name>
    <dbReference type="NCBI Taxonomy" id="27845"/>
    <lineage>
        <taxon>Eukaryota</taxon>
        <taxon>Metazoa</taxon>
        <taxon>Spiralia</taxon>
        <taxon>Lophotrochozoa</taxon>
        <taxon>Platyhelminthes</taxon>
        <taxon>Trematoda</taxon>
        <taxon>Digenea</taxon>
        <taxon>Plagiorchiida</taxon>
        <taxon>Echinostomata</taxon>
        <taxon>Echinostomatoidea</taxon>
        <taxon>Fasciolidae</taxon>
        <taxon>Fasciolopsis</taxon>
    </lineage>
</organism>
<comment type="caution">
    <text evidence="3">The sequence shown here is derived from an EMBL/GenBank/DDBJ whole genome shotgun (WGS) entry which is preliminary data.</text>
</comment>
<keyword evidence="4" id="KW-1185">Reference proteome</keyword>
<gene>
    <name evidence="3" type="ORF">FBUS_10046</name>
</gene>
<dbReference type="Proteomes" id="UP000728185">
    <property type="component" value="Unassembled WGS sequence"/>
</dbReference>
<dbReference type="AlphaFoldDB" id="A0A8E0RNV1"/>
<evidence type="ECO:0000256" key="1">
    <source>
        <dbReference type="SAM" id="MobiDB-lite"/>
    </source>
</evidence>
<feature type="region of interest" description="Disordered" evidence="1">
    <location>
        <begin position="1"/>
        <end position="35"/>
    </location>
</feature>